<dbReference type="Pfam" id="PF05193">
    <property type="entry name" value="Peptidase_M16_C"/>
    <property type="match status" value="1"/>
</dbReference>
<dbReference type="OrthoDB" id="9811314at2"/>
<dbReference type="Pfam" id="PF22456">
    <property type="entry name" value="PqqF-like_C_4"/>
    <property type="match status" value="1"/>
</dbReference>
<dbReference type="PROSITE" id="PS00143">
    <property type="entry name" value="INSULINASE"/>
    <property type="match status" value="1"/>
</dbReference>
<evidence type="ECO:0000256" key="7">
    <source>
        <dbReference type="ARBA" id="ARBA00022723"/>
    </source>
</evidence>
<protein>
    <recommendedName>
        <fullName evidence="5">Protease 3</fullName>
        <ecNumber evidence="4">3.4.24.55</ecNumber>
    </recommendedName>
    <alternativeName>
        <fullName evidence="13">Pitrilysin</fullName>
    </alternativeName>
    <alternativeName>
        <fullName evidence="12">Protease III</fullName>
    </alternativeName>
    <alternativeName>
        <fullName evidence="11">Protease pi</fullName>
    </alternativeName>
</protein>
<comment type="cofactor">
    <cofactor evidence="1">
        <name>Zn(2+)</name>
        <dbReference type="ChEBI" id="CHEBI:29105"/>
    </cofactor>
</comment>
<comment type="function">
    <text evidence="2">Endopeptidase that degrades small peptides of less than 7 kDa, such as glucagon and insulin.</text>
</comment>
<feature type="chain" id="PRO_5012159448" description="Protease 3" evidence="15">
    <location>
        <begin position="21"/>
        <end position="941"/>
    </location>
</feature>
<evidence type="ECO:0000256" key="3">
    <source>
        <dbReference type="ARBA" id="ARBA00007261"/>
    </source>
</evidence>
<dbReference type="PANTHER" id="PTHR43690">
    <property type="entry name" value="NARDILYSIN"/>
    <property type="match status" value="1"/>
</dbReference>
<accession>A0A1K1ZVH1</accession>
<proteinExistence type="inferred from homology"/>
<evidence type="ECO:0000259" key="18">
    <source>
        <dbReference type="Pfam" id="PF16187"/>
    </source>
</evidence>
<dbReference type="InterPro" id="IPR011765">
    <property type="entry name" value="Pept_M16_N"/>
</dbReference>
<dbReference type="PANTHER" id="PTHR43690:SF18">
    <property type="entry name" value="INSULIN-DEGRADING ENZYME-RELATED"/>
    <property type="match status" value="1"/>
</dbReference>
<dbReference type="InterPro" id="IPR007863">
    <property type="entry name" value="Peptidase_M16_C"/>
</dbReference>
<evidence type="ECO:0000256" key="11">
    <source>
        <dbReference type="ARBA" id="ARBA00029597"/>
    </source>
</evidence>
<dbReference type="PROSITE" id="PS51257">
    <property type="entry name" value="PROKAR_LIPOPROTEIN"/>
    <property type="match status" value="1"/>
</dbReference>
<dbReference type="FunFam" id="3.30.830.10:FF:000012">
    <property type="entry name" value="Protease 3"/>
    <property type="match status" value="1"/>
</dbReference>
<evidence type="ECO:0000256" key="10">
    <source>
        <dbReference type="ARBA" id="ARBA00023049"/>
    </source>
</evidence>
<evidence type="ECO:0000256" key="14">
    <source>
        <dbReference type="RuleBase" id="RU004447"/>
    </source>
</evidence>
<dbReference type="RefSeq" id="WP_072327168.1">
    <property type="nucleotide sequence ID" value="NZ_FPJW01000013.1"/>
</dbReference>
<keyword evidence="21" id="KW-1185">Reference proteome</keyword>
<dbReference type="InterPro" id="IPR050626">
    <property type="entry name" value="Peptidase_M16"/>
</dbReference>
<dbReference type="EMBL" id="FPJW01000013">
    <property type="protein sequence ID" value="SFX77755.1"/>
    <property type="molecule type" value="Genomic_DNA"/>
</dbReference>
<keyword evidence="8" id="KW-0378">Hydrolase</keyword>
<gene>
    <name evidence="20" type="ORF">SAMN02745752_02854</name>
</gene>
<dbReference type="AlphaFoldDB" id="A0A1K1ZVH1"/>
<evidence type="ECO:0000256" key="13">
    <source>
        <dbReference type="ARBA" id="ARBA00033450"/>
    </source>
</evidence>
<keyword evidence="10" id="KW-0482">Metalloprotease</keyword>
<dbReference type="SUPFAM" id="SSF63411">
    <property type="entry name" value="LuxS/MPP-like metallohydrolase"/>
    <property type="match status" value="4"/>
</dbReference>
<dbReference type="GO" id="GO:0006508">
    <property type="term" value="P:proteolysis"/>
    <property type="evidence" value="ECO:0007669"/>
    <property type="project" value="UniProtKB-KW"/>
</dbReference>
<dbReference type="Proteomes" id="UP000182350">
    <property type="component" value="Unassembled WGS sequence"/>
</dbReference>
<evidence type="ECO:0000256" key="2">
    <source>
        <dbReference type="ARBA" id="ARBA00002184"/>
    </source>
</evidence>
<dbReference type="GO" id="GO:0005737">
    <property type="term" value="C:cytoplasm"/>
    <property type="evidence" value="ECO:0007669"/>
    <property type="project" value="UniProtKB-ARBA"/>
</dbReference>
<evidence type="ECO:0000313" key="20">
    <source>
        <dbReference type="EMBL" id="SFX77755.1"/>
    </source>
</evidence>
<keyword evidence="7" id="KW-0479">Metal-binding</keyword>
<dbReference type="GO" id="GO:0004222">
    <property type="term" value="F:metalloendopeptidase activity"/>
    <property type="evidence" value="ECO:0007669"/>
    <property type="project" value="UniProtKB-EC"/>
</dbReference>
<evidence type="ECO:0000256" key="15">
    <source>
        <dbReference type="SAM" id="SignalP"/>
    </source>
</evidence>
<evidence type="ECO:0000313" key="21">
    <source>
        <dbReference type="Proteomes" id="UP000182350"/>
    </source>
</evidence>
<feature type="domain" description="Coenzyme PQQ synthesis protein F-like C-terminal lobe" evidence="19">
    <location>
        <begin position="771"/>
        <end position="870"/>
    </location>
</feature>
<comment type="similarity">
    <text evidence="3 14">Belongs to the peptidase M16 family.</text>
</comment>
<keyword evidence="6" id="KW-0645">Protease</keyword>
<dbReference type="InterPro" id="IPR001431">
    <property type="entry name" value="Pept_M16_Zn_BS"/>
</dbReference>
<dbReference type="EC" id="3.4.24.55" evidence="4"/>
<dbReference type="Gene3D" id="3.30.830.10">
    <property type="entry name" value="Metalloenzyme, LuxS/M16 peptidase-like"/>
    <property type="match status" value="4"/>
</dbReference>
<evidence type="ECO:0000256" key="5">
    <source>
        <dbReference type="ARBA" id="ARBA00017565"/>
    </source>
</evidence>
<evidence type="ECO:0000256" key="4">
    <source>
        <dbReference type="ARBA" id="ARBA00012449"/>
    </source>
</evidence>
<feature type="domain" description="Peptidase M16 C-terminal" evidence="17">
    <location>
        <begin position="213"/>
        <end position="388"/>
    </location>
</feature>
<keyword evidence="15" id="KW-0732">Signal</keyword>
<dbReference type="Pfam" id="PF16187">
    <property type="entry name" value="Peptidase_M16_M"/>
    <property type="match status" value="1"/>
</dbReference>
<evidence type="ECO:0000259" key="17">
    <source>
        <dbReference type="Pfam" id="PF05193"/>
    </source>
</evidence>
<evidence type="ECO:0000256" key="8">
    <source>
        <dbReference type="ARBA" id="ARBA00022801"/>
    </source>
</evidence>
<dbReference type="STRING" id="1122209.SAMN02745752_02854"/>
<evidence type="ECO:0000256" key="6">
    <source>
        <dbReference type="ARBA" id="ARBA00022670"/>
    </source>
</evidence>
<feature type="domain" description="Peptidase M16 middle/third" evidence="18">
    <location>
        <begin position="397"/>
        <end position="671"/>
    </location>
</feature>
<name>A0A1K1ZVH1_9GAMM</name>
<evidence type="ECO:0000256" key="1">
    <source>
        <dbReference type="ARBA" id="ARBA00001947"/>
    </source>
</evidence>
<organism evidence="20 21">
    <name type="scientific">Marinospirillum alkaliphilum DSM 21637</name>
    <dbReference type="NCBI Taxonomy" id="1122209"/>
    <lineage>
        <taxon>Bacteria</taxon>
        <taxon>Pseudomonadati</taxon>
        <taxon>Pseudomonadota</taxon>
        <taxon>Gammaproteobacteria</taxon>
        <taxon>Oceanospirillales</taxon>
        <taxon>Oceanospirillaceae</taxon>
        <taxon>Marinospirillum</taxon>
    </lineage>
</organism>
<dbReference type="FunFam" id="3.30.830.10:FF:000005">
    <property type="entry name" value="nardilysin isoform X1"/>
    <property type="match status" value="1"/>
</dbReference>
<reference evidence="20 21" key="1">
    <citation type="submission" date="2016-11" db="EMBL/GenBank/DDBJ databases">
        <authorList>
            <person name="Jaros S."/>
            <person name="Januszkiewicz K."/>
            <person name="Wedrychowicz H."/>
        </authorList>
    </citation>
    <scope>NUCLEOTIDE SEQUENCE [LARGE SCALE GENOMIC DNA]</scope>
    <source>
        <strain evidence="20 21">DSM 21637</strain>
    </source>
</reference>
<evidence type="ECO:0000259" key="19">
    <source>
        <dbReference type="Pfam" id="PF22456"/>
    </source>
</evidence>
<dbReference type="InterPro" id="IPR032632">
    <property type="entry name" value="Peptidase_M16_M"/>
</dbReference>
<feature type="signal peptide" evidence="15">
    <location>
        <begin position="1"/>
        <end position="20"/>
    </location>
</feature>
<dbReference type="InterPro" id="IPR054734">
    <property type="entry name" value="PqqF-like_C_4"/>
</dbReference>
<keyword evidence="9" id="KW-0862">Zinc</keyword>
<dbReference type="InterPro" id="IPR011249">
    <property type="entry name" value="Metalloenz_LuxS/M16"/>
</dbReference>
<sequence>MNGKIRFILITLTLSLTLSACSMMPFQTKTLTPVTSPNDSRSYAGLQLPNGLRVLVISDAEADRAAASMNVAAGSFHEPDEWPGLAHFLEHMLFLGTATFPEADAYQRFISQHGGSHNAFTAPRDTNYFFDIQPDHLNPALERMSRFFIDPLFSPEYMEREVNAVNSEWSGTLQDDARRRLSALRQAFNPEHPASRFSAGNRETLDINNPALREAMLDFHQQYYTPDRMTLVVLGPQPIHELRAMVQAHFAAIQSRPASAEPVWPELIRATDLPALLEIQPLRQQRQLQLLFPITDPTADYRLKPDRYLAGLIGHEGEGSLLQLLKQRGWATGLSAGSQMQTGQEALFGIHIELTASGNQQIEAIKSLVFAHLELIRNEGIVAWRFEEDAAQAANAFRFAEPGEARNLVTHLAMNMARYPFEDVLRAHHAFDRFSAERIQSLLDQLTPERLLAVHVNPDATTDQTAPWVPAEYRLTRPVAPVTAAAQTATRLPDANPFMPSSLALHAGANDAEPRLLPVAGHGLQLWHGQDTSFKVPRAQWFVSLQNPDVATDLNNRLLAQLTAQWLNDQLNAPGYPARLAGIHYEVYPHSRGITLSLGGFNEGQPRLLMKMLDQLQQAQVDKGQFLRLQQTLEQNLRNQQRDRLPQQLIRELYRNTLQPGGWTLEEQLKALAPLTADDLKAFIPAFTARLHVQLLAWGNVTEAEALQLANQVEAQLQPSLTADAVDLMQIRQIPPGQWSEKIHPQHNDRAILYYIQGQRYGLEEEAQMRLLAHLQSSAFFHELRTRQQLGYAVFSNYLPLMQQPGLFYFIQSPAEEPDYLAEAIEVFLREDIVRLERLEAADFNQHRNSLISQLLEADKRLGQRAERFWREIGNSRQDFTHRQRLANTLKDTSQEQLIHFYEQLLNRERGFYLLGSTPERRGRLLPGQEARSWEWQPVSP</sequence>
<dbReference type="GO" id="GO:0046872">
    <property type="term" value="F:metal ion binding"/>
    <property type="evidence" value="ECO:0007669"/>
    <property type="project" value="UniProtKB-KW"/>
</dbReference>
<evidence type="ECO:0000256" key="12">
    <source>
        <dbReference type="ARBA" id="ARBA00031184"/>
    </source>
</evidence>
<feature type="domain" description="Peptidase M16 N-terminal" evidence="16">
    <location>
        <begin position="53"/>
        <end position="179"/>
    </location>
</feature>
<dbReference type="Pfam" id="PF00675">
    <property type="entry name" value="Peptidase_M16"/>
    <property type="match status" value="1"/>
</dbReference>
<evidence type="ECO:0000256" key="9">
    <source>
        <dbReference type="ARBA" id="ARBA00022833"/>
    </source>
</evidence>
<evidence type="ECO:0000259" key="16">
    <source>
        <dbReference type="Pfam" id="PF00675"/>
    </source>
</evidence>